<name>A0AAQ3M3Z5_9PEZI</name>
<evidence type="ECO:0000256" key="5">
    <source>
        <dbReference type="ARBA" id="ARBA00022989"/>
    </source>
</evidence>
<reference evidence="8 9" key="1">
    <citation type="submission" date="2023-11" db="EMBL/GenBank/DDBJ databases">
        <title>An acidophilic fungus is an integral part of prey digestion in a carnivorous sundew plant.</title>
        <authorList>
            <person name="Tsai I.J."/>
        </authorList>
    </citation>
    <scope>NUCLEOTIDE SEQUENCE [LARGE SCALE GENOMIC DNA]</scope>
    <source>
        <strain evidence="8">169a</strain>
    </source>
</reference>
<gene>
    <name evidence="8" type="ORF">R9X50_00362800</name>
</gene>
<keyword evidence="4 7" id="KW-0812">Transmembrane</keyword>
<evidence type="ECO:0000313" key="9">
    <source>
        <dbReference type="Proteomes" id="UP001303373"/>
    </source>
</evidence>
<evidence type="ECO:0000256" key="6">
    <source>
        <dbReference type="ARBA" id="ARBA00023136"/>
    </source>
</evidence>
<accession>A0AAQ3M3Z5</accession>
<evidence type="ECO:0000256" key="2">
    <source>
        <dbReference type="ARBA" id="ARBA00009003"/>
    </source>
</evidence>
<dbReference type="GO" id="GO:0000030">
    <property type="term" value="F:mannosyltransferase activity"/>
    <property type="evidence" value="ECO:0007669"/>
    <property type="project" value="TreeGrafter"/>
</dbReference>
<keyword evidence="9" id="KW-1185">Reference proteome</keyword>
<evidence type="ECO:0000256" key="1">
    <source>
        <dbReference type="ARBA" id="ARBA00004141"/>
    </source>
</evidence>
<organism evidence="8 9">
    <name type="scientific">Acrodontium crateriforme</name>
    <dbReference type="NCBI Taxonomy" id="150365"/>
    <lineage>
        <taxon>Eukaryota</taxon>
        <taxon>Fungi</taxon>
        <taxon>Dikarya</taxon>
        <taxon>Ascomycota</taxon>
        <taxon>Pezizomycotina</taxon>
        <taxon>Dothideomycetes</taxon>
        <taxon>Dothideomycetidae</taxon>
        <taxon>Mycosphaerellales</taxon>
        <taxon>Teratosphaeriaceae</taxon>
        <taxon>Acrodontium</taxon>
    </lineage>
</organism>
<dbReference type="PANTHER" id="PTHR32385">
    <property type="entry name" value="MANNOSYL PHOSPHORYLINOSITOL CERAMIDE SYNTHASE"/>
    <property type="match status" value="1"/>
</dbReference>
<dbReference type="SUPFAM" id="SSF53448">
    <property type="entry name" value="Nucleotide-diphospho-sugar transferases"/>
    <property type="match status" value="1"/>
</dbReference>
<dbReference type="Gene3D" id="3.90.550.20">
    <property type="match status" value="1"/>
</dbReference>
<comment type="subcellular location">
    <subcellularLocation>
        <location evidence="1">Membrane</location>
        <topology evidence="1">Multi-pass membrane protein</topology>
    </subcellularLocation>
</comment>
<evidence type="ECO:0000256" key="7">
    <source>
        <dbReference type="SAM" id="Phobius"/>
    </source>
</evidence>
<keyword evidence="6 7" id="KW-0472">Membrane</keyword>
<dbReference type="InterPro" id="IPR007577">
    <property type="entry name" value="GlycoTrfase_DXD_sugar-bd_CS"/>
</dbReference>
<feature type="transmembrane region" description="Helical" evidence="7">
    <location>
        <begin position="277"/>
        <end position="299"/>
    </location>
</feature>
<dbReference type="InterPro" id="IPR029044">
    <property type="entry name" value="Nucleotide-diphossugar_trans"/>
</dbReference>
<evidence type="ECO:0000256" key="4">
    <source>
        <dbReference type="ARBA" id="ARBA00022692"/>
    </source>
</evidence>
<dbReference type="PANTHER" id="PTHR32385:SF20">
    <property type="entry name" value="MANNOSYL PHOSPHORYLINOSITOL CERAMIDE SYNTHASE CSH1-RELATED"/>
    <property type="match status" value="1"/>
</dbReference>
<keyword evidence="3" id="KW-0808">Transferase</keyword>
<keyword evidence="5 7" id="KW-1133">Transmembrane helix</keyword>
<dbReference type="FunFam" id="3.90.550.20:FF:000001">
    <property type="entry name" value="MIPC synthase subunit (SurA)"/>
    <property type="match status" value="1"/>
</dbReference>
<dbReference type="GO" id="GO:0051999">
    <property type="term" value="P:mannosyl-inositol phosphorylceramide biosynthetic process"/>
    <property type="evidence" value="ECO:0007669"/>
    <property type="project" value="TreeGrafter"/>
</dbReference>
<dbReference type="AlphaFoldDB" id="A0AAQ3M3Z5"/>
<sequence>MRRGLLLFLLLNVAIILFLVNSVWTLLTLLVVDGSEDAISKAELPAPGSDLIDDRPQLIPKIIHQTYKNTSIPPVWQEAQTSCLNLHPAPQWEYKLWTDEKSMQFIEAEYPWFLDTFRGYQYPIQRADSIRYFVLAHYGGVYIDFDDGCNRALEPLLSYPAFVRRTMPTGISNDVMGAVPQHPFFMRVIEEIQNYDKSWIMPYITVMASTGPLFLSIIWRRYTAAGLNFGDGADGGRVRILFPDEYNNYSWSFFIHHLGNSWHGKDVQLIFWMARNWVLLTIIGFTVGFSVIFSCWWAYHRFVLASRPAPEWKVATIRQRLPFWRRVSAQKEYELVRRHEV</sequence>
<dbReference type="EMBL" id="CP138584">
    <property type="protein sequence ID" value="WPH00798.1"/>
    <property type="molecule type" value="Genomic_DNA"/>
</dbReference>
<dbReference type="InterPro" id="IPR051706">
    <property type="entry name" value="Glycosyltransferase_domain"/>
</dbReference>
<dbReference type="Pfam" id="PF04488">
    <property type="entry name" value="Gly_transf_sug"/>
    <property type="match status" value="1"/>
</dbReference>
<proteinExistence type="inferred from homology"/>
<evidence type="ECO:0000256" key="3">
    <source>
        <dbReference type="ARBA" id="ARBA00022679"/>
    </source>
</evidence>
<comment type="similarity">
    <text evidence="2">Belongs to the glycosyltransferase 32 family.</text>
</comment>
<protein>
    <submittedName>
        <fullName evidence="8">Mannosyl phosphorylinositol ceramide synthase csh1</fullName>
    </submittedName>
</protein>
<dbReference type="GO" id="GO:0016020">
    <property type="term" value="C:membrane"/>
    <property type="evidence" value="ECO:0007669"/>
    <property type="project" value="UniProtKB-SubCell"/>
</dbReference>
<dbReference type="Proteomes" id="UP001303373">
    <property type="component" value="Chromosome 5"/>
</dbReference>
<evidence type="ECO:0000313" key="8">
    <source>
        <dbReference type="EMBL" id="WPH00798.1"/>
    </source>
</evidence>